<comment type="pathway">
    <text evidence="9">Glycan metabolism; glucosylglycerol biosynthesis.</text>
</comment>
<evidence type="ECO:0000256" key="9">
    <source>
        <dbReference type="ARBA" id="ARBA00060702"/>
    </source>
</evidence>
<dbReference type="AlphaFoldDB" id="A0A2H0VB81"/>
<comment type="similarity">
    <text evidence="2">In the C-terminal section; belongs to the trehalose phosphatase family.</text>
</comment>
<evidence type="ECO:0000313" key="11">
    <source>
        <dbReference type="EMBL" id="PIR96321.1"/>
    </source>
</evidence>
<dbReference type="NCBIfam" id="TIGR02400">
    <property type="entry name" value="trehalose_OtsA"/>
    <property type="match status" value="1"/>
</dbReference>
<organism evidence="11 12">
    <name type="scientific">Candidatus Doudnabacteria bacterium CG10_big_fil_rev_8_21_14_0_10_42_18</name>
    <dbReference type="NCBI Taxonomy" id="1974552"/>
    <lineage>
        <taxon>Bacteria</taxon>
        <taxon>Candidatus Doudnaibacteriota</taxon>
    </lineage>
</organism>
<dbReference type="CDD" id="cd01627">
    <property type="entry name" value="HAD_TPP"/>
    <property type="match status" value="1"/>
</dbReference>
<dbReference type="GO" id="GO:0004805">
    <property type="term" value="F:trehalose-phosphatase activity"/>
    <property type="evidence" value="ECO:0007669"/>
    <property type="project" value="TreeGrafter"/>
</dbReference>
<dbReference type="InterPro" id="IPR006379">
    <property type="entry name" value="HAD-SF_hydro_IIB"/>
</dbReference>
<dbReference type="PANTHER" id="PTHR10788">
    <property type="entry name" value="TREHALOSE-6-PHOSPHATE SYNTHASE"/>
    <property type="match status" value="1"/>
</dbReference>
<dbReference type="SUPFAM" id="SSF53756">
    <property type="entry name" value="UDP-Glycosyltransferase/glycogen phosphorylase"/>
    <property type="match status" value="1"/>
</dbReference>
<dbReference type="GO" id="GO:0005992">
    <property type="term" value="P:trehalose biosynthetic process"/>
    <property type="evidence" value="ECO:0007669"/>
    <property type="project" value="UniProtKB-UniRule"/>
</dbReference>
<evidence type="ECO:0000256" key="8">
    <source>
        <dbReference type="ARBA" id="ARBA00055920"/>
    </source>
</evidence>
<accession>A0A2H0VB81</accession>
<dbReference type="InterPro" id="IPR012766">
    <property type="entry name" value="Trehalose_OtsA"/>
</dbReference>
<comment type="catalytic activity">
    <reaction evidence="6">
        <text>D-glucose 6-phosphate + UDP-alpha-D-glucose = alpha,alpha-trehalose 6-phosphate + UDP + H(+)</text>
        <dbReference type="Rhea" id="RHEA:18889"/>
        <dbReference type="ChEBI" id="CHEBI:15378"/>
        <dbReference type="ChEBI" id="CHEBI:58223"/>
        <dbReference type="ChEBI" id="CHEBI:58429"/>
        <dbReference type="ChEBI" id="CHEBI:58885"/>
        <dbReference type="ChEBI" id="CHEBI:61548"/>
        <dbReference type="EC" id="2.4.1.15"/>
    </reaction>
</comment>
<dbReference type="PANTHER" id="PTHR10788:SF106">
    <property type="entry name" value="BCDNA.GH08860"/>
    <property type="match status" value="1"/>
</dbReference>
<evidence type="ECO:0000256" key="5">
    <source>
        <dbReference type="ARBA" id="ARBA00022679"/>
    </source>
</evidence>
<dbReference type="Gene3D" id="3.40.50.2000">
    <property type="entry name" value="Glycogen Phosphorylase B"/>
    <property type="match status" value="2"/>
</dbReference>
<comment type="catalytic activity">
    <reaction evidence="7">
        <text>ADP-alpha-D-glucose + sn-glycerol 3-phosphate = 2-O-(alpha-D-glucopyranosyl)-sn-glycerol 3-phosphate + ADP + H(+)</text>
        <dbReference type="Rhea" id="RHEA:12881"/>
        <dbReference type="ChEBI" id="CHEBI:15378"/>
        <dbReference type="ChEBI" id="CHEBI:57498"/>
        <dbReference type="ChEBI" id="CHEBI:57597"/>
        <dbReference type="ChEBI" id="CHEBI:87089"/>
        <dbReference type="ChEBI" id="CHEBI:456216"/>
        <dbReference type="EC" id="2.4.1.213"/>
    </reaction>
</comment>
<dbReference type="Proteomes" id="UP000230922">
    <property type="component" value="Unassembled WGS sequence"/>
</dbReference>
<dbReference type="InterPro" id="IPR036412">
    <property type="entry name" value="HAD-like_sf"/>
</dbReference>
<evidence type="ECO:0000256" key="2">
    <source>
        <dbReference type="ARBA" id="ARBA00006330"/>
    </source>
</evidence>
<dbReference type="NCBIfam" id="TIGR01484">
    <property type="entry name" value="HAD-SF-IIB"/>
    <property type="match status" value="1"/>
</dbReference>
<comment type="similarity">
    <text evidence="3">Belongs to the glycosyltransferase 20 family.</text>
</comment>
<evidence type="ECO:0000256" key="6">
    <source>
        <dbReference type="ARBA" id="ARBA00048039"/>
    </source>
</evidence>
<evidence type="ECO:0000256" key="4">
    <source>
        <dbReference type="ARBA" id="ARBA00022676"/>
    </source>
</evidence>
<sequence>MRLIIVSNRLPISAQIENEKLHVNKSPGGLASGLQTYLETALGNDENFNYLWVGWPGNVPEGKHRTELEKKLEQQKLRPVYLTREQEENYYNGFSNDTIWPLFHYFSTYATYKKEHWDSYREVNEIFCAQLEQVVKPGDVVWVHDYQLMLLPKLLRDKISMDISIGFFLHIPFPFFEMFRLLPDKWRRPILNGMLGADLIGFHTYDYTQNFHSSVQRLLGFNHDMDKILLHDRKVLIDTFPMGIDYEKFAAAAKNKRVQKENAELKKLFGDQKVVLSIDRLDYTKGISKRLQGYEKFLEDNSQWREKVVLNLIVVPSREEVGQYQEMKKQIDELVGKINGQFGNANWSPVVYQYKSFNFEQLVALYSLSDVMLVTPLRDGMNLVAKEYVASRTEQSGVLILSEMAGTAQELGEAVLVNPNHIEEISEKLKDALSMSARDQKERMQNMQFRLKSYNVVRWAEDFMEDLSEFKKEEKKEKEQKFLGATLRGSIAKVFSKSKQRLLFLDYDGTLAPFVGVPSKAQPGEEILTTLQELSGLKNTEVVIISGRDKETLNKWFQGVDVNLVAEHGIWIKKRGCGWKMIKPLKNQWKETIVPIIKTYVDRVPGSFLEEKEFALVWHYRMANPWLARMRAKELTGNLLNIVSNMDVQVVRGNKIIEIKNSGANKGDAVSEFLKDDKSQGFVFAIGDDATDEDLFRALPQKAYSVKVGVGQSSARYTFGSEKEVLAFLKQLAGGNGKNSK</sequence>
<gene>
    <name evidence="11" type="ORF">COT92_01655</name>
</gene>
<reference evidence="12" key="1">
    <citation type="submission" date="2017-09" db="EMBL/GenBank/DDBJ databases">
        <title>Depth-based differentiation of microbial function through sediment-hosted aquifers and enrichment of novel symbionts in the deep terrestrial subsurface.</title>
        <authorList>
            <person name="Probst A.J."/>
            <person name="Ladd B."/>
            <person name="Jarett J.K."/>
            <person name="Geller-Mcgrath D.E."/>
            <person name="Sieber C.M.K."/>
            <person name="Emerson J.B."/>
            <person name="Anantharaman K."/>
            <person name="Thomas B.C."/>
            <person name="Malmstrom R."/>
            <person name="Stieglmeier M."/>
            <person name="Klingl A."/>
            <person name="Woyke T."/>
            <person name="Ryan C.M."/>
            <person name="Banfield J.F."/>
        </authorList>
    </citation>
    <scope>NUCLEOTIDE SEQUENCE [LARGE SCALE GENOMIC DNA]</scope>
</reference>
<comment type="function">
    <text evidence="8">Involved in salt tolerance by producing GG-phosphate from ADP-glucose and glycerol-3-phosphate (G3P), an intermediate in the synthesis of the osmolyte glucosylglycerol (GG).</text>
</comment>
<dbReference type="NCBIfam" id="NF011071">
    <property type="entry name" value="PRK14501.1"/>
    <property type="match status" value="1"/>
</dbReference>
<evidence type="ECO:0000256" key="3">
    <source>
        <dbReference type="ARBA" id="ARBA00008799"/>
    </source>
</evidence>
<dbReference type="EMBL" id="PFAK01000027">
    <property type="protein sequence ID" value="PIR96321.1"/>
    <property type="molecule type" value="Genomic_DNA"/>
</dbReference>
<dbReference type="InterPro" id="IPR001830">
    <property type="entry name" value="Glyco_trans_20"/>
</dbReference>
<dbReference type="GO" id="GO:0005829">
    <property type="term" value="C:cytosol"/>
    <property type="evidence" value="ECO:0007669"/>
    <property type="project" value="TreeGrafter"/>
</dbReference>
<dbReference type="SUPFAM" id="SSF56784">
    <property type="entry name" value="HAD-like"/>
    <property type="match status" value="1"/>
</dbReference>
<dbReference type="Pfam" id="PF02358">
    <property type="entry name" value="Trehalose_PPase"/>
    <property type="match status" value="1"/>
</dbReference>
<dbReference type="InterPro" id="IPR023214">
    <property type="entry name" value="HAD_sf"/>
</dbReference>
<comment type="pathway">
    <text evidence="1">Glycan biosynthesis; trehalose biosynthesis.</text>
</comment>
<dbReference type="FunFam" id="3.40.50.2000:FF:000010">
    <property type="entry name" value="Alpha,alpha-trehalose-phosphate synthase"/>
    <property type="match status" value="1"/>
</dbReference>
<name>A0A2H0VB81_9BACT</name>
<dbReference type="GO" id="GO:0033828">
    <property type="term" value="F:glucosylglycerol-phosphate synthase activity"/>
    <property type="evidence" value="ECO:0007669"/>
    <property type="project" value="UniProtKB-EC"/>
</dbReference>
<dbReference type="NCBIfam" id="TIGR00685">
    <property type="entry name" value="T6PP"/>
    <property type="match status" value="1"/>
</dbReference>
<protein>
    <recommendedName>
        <fullName evidence="10">Alpha,alpha-trehalose-phosphate synthase</fullName>
        <ecNumber evidence="10">2.4.1.15</ecNumber>
    </recommendedName>
</protein>
<dbReference type="Gene3D" id="3.30.70.1020">
    <property type="entry name" value="Trehalose-6-phosphate phosphatase related protein, domain 2"/>
    <property type="match status" value="1"/>
</dbReference>
<dbReference type="Pfam" id="PF00982">
    <property type="entry name" value="Glyco_transf_20"/>
    <property type="match status" value="1"/>
</dbReference>
<keyword evidence="5" id="KW-0808">Transferase</keyword>
<keyword evidence="4" id="KW-0328">Glycosyltransferase</keyword>
<dbReference type="Gene3D" id="3.40.50.1000">
    <property type="entry name" value="HAD superfamily/HAD-like"/>
    <property type="match status" value="1"/>
</dbReference>
<dbReference type="EC" id="2.4.1.15" evidence="10"/>
<dbReference type="CDD" id="cd03788">
    <property type="entry name" value="GT20_TPS"/>
    <property type="match status" value="1"/>
</dbReference>
<comment type="caution">
    <text evidence="11">The sequence shown here is derived from an EMBL/GenBank/DDBJ whole genome shotgun (WGS) entry which is preliminary data.</text>
</comment>
<proteinExistence type="inferred from homology"/>
<dbReference type="InterPro" id="IPR003337">
    <property type="entry name" value="Trehalose_PPase"/>
</dbReference>
<evidence type="ECO:0000313" key="12">
    <source>
        <dbReference type="Proteomes" id="UP000230922"/>
    </source>
</evidence>
<dbReference type="UniPathway" id="UPA00299"/>
<evidence type="ECO:0000256" key="1">
    <source>
        <dbReference type="ARBA" id="ARBA00005199"/>
    </source>
</evidence>
<dbReference type="GO" id="GO:0003825">
    <property type="term" value="F:alpha,alpha-trehalose-phosphate synthase (UDP-forming) activity"/>
    <property type="evidence" value="ECO:0007669"/>
    <property type="project" value="UniProtKB-UniRule"/>
</dbReference>
<evidence type="ECO:0000256" key="7">
    <source>
        <dbReference type="ARBA" id="ARBA00052754"/>
    </source>
</evidence>
<evidence type="ECO:0000256" key="10">
    <source>
        <dbReference type="NCBIfam" id="TIGR02400"/>
    </source>
</evidence>